<evidence type="ECO:0000256" key="2">
    <source>
        <dbReference type="ARBA" id="ARBA00001966"/>
    </source>
</evidence>
<dbReference type="GO" id="GO:0005524">
    <property type="term" value="F:ATP binding"/>
    <property type="evidence" value="ECO:0007669"/>
    <property type="project" value="UniProtKB-KW"/>
</dbReference>
<keyword evidence="6 13" id="KW-0547">Nucleotide-binding</keyword>
<keyword evidence="3" id="KW-0004">4Fe-4S</keyword>
<dbReference type="CDD" id="cd01713">
    <property type="entry name" value="CTU1-like"/>
    <property type="match status" value="1"/>
</dbReference>
<dbReference type="GO" id="GO:0000049">
    <property type="term" value="F:tRNA binding"/>
    <property type="evidence" value="ECO:0007669"/>
    <property type="project" value="InterPro"/>
</dbReference>
<dbReference type="FunFam" id="3.40.50.620:FF:000174">
    <property type="entry name" value="ATPase, PP-loop superfamily"/>
    <property type="match status" value="1"/>
</dbReference>
<gene>
    <name evidence="16" type="ORF">SBU_001138</name>
</gene>
<evidence type="ECO:0000256" key="10">
    <source>
        <dbReference type="ARBA" id="ARBA00023004"/>
    </source>
</evidence>
<dbReference type="InterPro" id="IPR035107">
    <property type="entry name" value="tRNA_thiolation_TtcA_Ctu1"/>
</dbReference>
<feature type="domain" description="2-thiouridine synthetase TtuA-like N-terminal LIM" evidence="15">
    <location>
        <begin position="3"/>
        <end position="27"/>
    </location>
</feature>
<feature type="binding site" evidence="12">
    <location>
        <position position="7"/>
    </location>
    <ligand>
        <name>Zn(2+)</name>
        <dbReference type="ChEBI" id="CHEBI:29105"/>
        <label>1</label>
    </ligand>
</feature>
<evidence type="ECO:0000256" key="1">
    <source>
        <dbReference type="ARBA" id="ARBA00001946"/>
    </source>
</evidence>
<evidence type="ECO:0000259" key="14">
    <source>
        <dbReference type="Pfam" id="PF01171"/>
    </source>
</evidence>
<feature type="binding site" evidence="12">
    <location>
        <position position="26"/>
    </location>
    <ligand>
        <name>Zn(2+)</name>
        <dbReference type="ChEBI" id="CHEBI:29105"/>
        <label>1</label>
    </ligand>
</feature>
<feature type="binding site" evidence="12">
    <location>
        <position position="295"/>
    </location>
    <ligand>
        <name>Zn(2+)</name>
        <dbReference type="ChEBI" id="CHEBI:29105"/>
        <label>2</label>
    </ligand>
</feature>
<evidence type="ECO:0000256" key="12">
    <source>
        <dbReference type="PIRSR" id="PIRSR004976-50"/>
    </source>
</evidence>
<accession>A0A1F2P5L0</accession>
<dbReference type="STRING" id="1839936.SBU_001138"/>
<dbReference type="InterPro" id="IPR054306">
    <property type="entry name" value="TtuA-like_LIM_N"/>
</dbReference>
<dbReference type="PANTHER" id="PTHR11807:SF12">
    <property type="entry name" value="CYTOPLASMIC TRNA 2-THIOLATION PROTEIN 1"/>
    <property type="match status" value="1"/>
</dbReference>
<evidence type="ECO:0000313" key="17">
    <source>
        <dbReference type="Proteomes" id="UP000185779"/>
    </source>
</evidence>
<evidence type="ECO:0000256" key="8">
    <source>
        <dbReference type="ARBA" id="ARBA00022840"/>
    </source>
</evidence>
<feature type="binding site" evidence="13">
    <location>
        <begin position="54"/>
        <end position="56"/>
    </location>
    <ligand>
        <name>ATP</name>
        <dbReference type="ChEBI" id="CHEBI:30616"/>
    </ligand>
</feature>
<feature type="binding site" evidence="12">
    <location>
        <position position="283"/>
    </location>
    <ligand>
        <name>Zn(2+)</name>
        <dbReference type="ChEBI" id="CHEBI:29105"/>
        <label>2</label>
    </ligand>
</feature>
<feature type="binding site" evidence="12">
    <location>
        <position position="4"/>
    </location>
    <ligand>
        <name>Zn(2+)</name>
        <dbReference type="ChEBI" id="CHEBI:29105"/>
        <label>1</label>
    </ligand>
</feature>
<evidence type="ECO:0000259" key="15">
    <source>
        <dbReference type="Pfam" id="PF22082"/>
    </source>
</evidence>
<keyword evidence="8 13" id="KW-0067">ATP-binding</keyword>
<dbReference type="PATRIC" id="fig|1839936.3.peg.1150"/>
<evidence type="ECO:0000256" key="9">
    <source>
        <dbReference type="ARBA" id="ARBA00022842"/>
    </source>
</evidence>
<keyword evidence="9" id="KW-0460">Magnesium</keyword>
<dbReference type="GO" id="GO:0016740">
    <property type="term" value="F:transferase activity"/>
    <property type="evidence" value="ECO:0007669"/>
    <property type="project" value="UniProtKB-KW"/>
</dbReference>
<keyword evidence="10" id="KW-0408">Iron</keyword>
<dbReference type="Pfam" id="PF22082">
    <property type="entry name" value="TtuA_LIM_N"/>
    <property type="match status" value="1"/>
</dbReference>
<dbReference type="NCBIfam" id="TIGR00269">
    <property type="entry name" value="TIGR00269 family protein"/>
    <property type="match status" value="1"/>
</dbReference>
<dbReference type="GO" id="GO:0051539">
    <property type="term" value="F:4 iron, 4 sulfur cluster binding"/>
    <property type="evidence" value="ECO:0007669"/>
    <property type="project" value="UniProtKB-KW"/>
</dbReference>
<dbReference type="GO" id="GO:0002144">
    <property type="term" value="C:cytosolic tRNA wobble base thiouridylase complex"/>
    <property type="evidence" value="ECO:0007669"/>
    <property type="project" value="TreeGrafter"/>
</dbReference>
<dbReference type="InterPro" id="IPR056369">
    <property type="entry name" value="CTU1-like_ATP-bd"/>
</dbReference>
<dbReference type="InterPro" id="IPR014729">
    <property type="entry name" value="Rossmann-like_a/b/a_fold"/>
</dbReference>
<feature type="binding site" evidence="13">
    <location>
        <position position="163"/>
    </location>
    <ligand>
        <name>ATP</name>
        <dbReference type="ChEBI" id="CHEBI:30616"/>
    </ligand>
</feature>
<comment type="caution">
    <text evidence="16">The sequence shown here is derived from an EMBL/GenBank/DDBJ whole genome shotgun (WGS) entry which is preliminary data.</text>
</comment>
<feature type="binding site" evidence="12">
    <location>
        <position position="23"/>
    </location>
    <ligand>
        <name>Zn(2+)</name>
        <dbReference type="ChEBI" id="CHEBI:29105"/>
        <label>1</label>
    </ligand>
</feature>
<dbReference type="AlphaFoldDB" id="A0A1F2P5L0"/>
<dbReference type="Proteomes" id="UP000185779">
    <property type="component" value="Unassembled WGS sequence"/>
</dbReference>
<sequence>MIKCDKCNHDAIIYQRYSGMHLCETHFKEDLLRRIKRTIRKHGMIKSGDKIAVALSGGKDSFLLLNVLYEIVSVRRDVELFVISVDEGIEGYRDRLLTRASSFLKELGLFYRVGSFREEIGRTLDEIVSMGFKETPCSFCGVFRKRILNRLAREHGATKVATGHNLDDEAQSILMNYLKGDIERLARLMPLRPIEGFIPRIKPLREIPEREITLYGLLEDLPTTVMECPYASRAFRSDIREVLNILEDRHPGISYSIIRGFEKIRPLLPDRLEEEEIWRCETCGEPSSGRICKACMLKDRFLR</sequence>
<dbReference type="GO" id="GO:0046872">
    <property type="term" value="F:metal ion binding"/>
    <property type="evidence" value="ECO:0007669"/>
    <property type="project" value="UniProtKB-KW"/>
</dbReference>
<dbReference type="InterPro" id="IPR011063">
    <property type="entry name" value="TilS/TtcA_N"/>
</dbReference>
<evidence type="ECO:0000256" key="5">
    <source>
        <dbReference type="ARBA" id="ARBA00022723"/>
    </source>
</evidence>
<comment type="cofactor">
    <cofactor evidence="2">
        <name>[4Fe-4S] cluster</name>
        <dbReference type="ChEBI" id="CHEBI:49883"/>
    </cofactor>
</comment>
<dbReference type="PANTHER" id="PTHR11807">
    <property type="entry name" value="ATPASES OF THE PP SUPERFAMILY-RELATED"/>
    <property type="match status" value="1"/>
</dbReference>
<dbReference type="GO" id="GO:0002143">
    <property type="term" value="P:tRNA wobble position uridine thiolation"/>
    <property type="evidence" value="ECO:0007669"/>
    <property type="project" value="TreeGrafter"/>
</dbReference>
<evidence type="ECO:0000256" key="13">
    <source>
        <dbReference type="PIRSR" id="PIRSR004976-51"/>
    </source>
</evidence>
<feature type="binding site" evidence="12">
    <location>
        <position position="292"/>
    </location>
    <ligand>
        <name>Zn(2+)</name>
        <dbReference type="ChEBI" id="CHEBI:29105"/>
        <label>2</label>
    </ligand>
</feature>
<dbReference type="PIRSF" id="PIRSF004976">
    <property type="entry name" value="ATPase_YdaO"/>
    <property type="match status" value="1"/>
</dbReference>
<keyword evidence="17" id="KW-1185">Reference proteome</keyword>
<evidence type="ECO:0000256" key="3">
    <source>
        <dbReference type="ARBA" id="ARBA00022485"/>
    </source>
</evidence>
<dbReference type="InterPro" id="IPR000541">
    <property type="entry name" value="Ncs6/Tuc1/Ctu1"/>
</dbReference>
<protein>
    <submittedName>
        <fullName evidence="16">N-type ATP pyrophosphatase superfamily / TilS and TtcA-like protein</fullName>
    </submittedName>
</protein>
<dbReference type="EMBL" id="LYOR01000005">
    <property type="protein sequence ID" value="OFV65956.1"/>
    <property type="molecule type" value="Genomic_DNA"/>
</dbReference>
<organism evidence="16 17">
    <name type="scientific">Candidatus Syntropharchaeum butanivorans</name>
    <dbReference type="NCBI Taxonomy" id="1839936"/>
    <lineage>
        <taxon>Archaea</taxon>
        <taxon>Methanobacteriati</taxon>
        <taxon>Methanobacteriota</taxon>
        <taxon>Stenosarchaea group</taxon>
        <taxon>Methanomicrobia</taxon>
        <taxon>Methanosarcinales</taxon>
        <taxon>ANME-2 cluster</taxon>
        <taxon>Candidatus Syntropharchaeum</taxon>
    </lineage>
</organism>
<keyword evidence="5 12" id="KW-0479">Metal-binding</keyword>
<evidence type="ECO:0000313" key="16">
    <source>
        <dbReference type="EMBL" id="OFV65956.1"/>
    </source>
</evidence>
<reference evidence="16" key="1">
    <citation type="submission" date="2016-05" db="EMBL/GenBank/DDBJ databases">
        <title>Microbial consortia oxidize butane by reversing methanogenesis.</title>
        <authorList>
            <person name="Laso-Perez R."/>
            <person name="Richter M."/>
            <person name="Wegener G."/>
            <person name="Musat F."/>
        </authorList>
    </citation>
    <scope>NUCLEOTIDE SEQUENCE [LARGE SCALE GENOMIC DNA]</scope>
    <source>
        <strain evidence="16">BOX1</strain>
    </source>
</reference>
<feature type="binding site" evidence="13">
    <location>
        <position position="60"/>
    </location>
    <ligand>
        <name>ATP</name>
        <dbReference type="ChEBI" id="CHEBI:30616"/>
    </ligand>
</feature>
<evidence type="ECO:0000256" key="7">
    <source>
        <dbReference type="ARBA" id="ARBA00022833"/>
    </source>
</evidence>
<feature type="binding site" evidence="13">
    <location>
        <position position="168"/>
    </location>
    <ligand>
        <name>ATP</name>
        <dbReference type="ChEBI" id="CHEBI:30616"/>
    </ligand>
</feature>
<dbReference type="SUPFAM" id="SSF52402">
    <property type="entry name" value="Adenine nucleotide alpha hydrolases-like"/>
    <property type="match status" value="1"/>
</dbReference>
<name>A0A1F2P5L0_9EURY</name>
<feature type="binding site" evidence="13">
    <location>
        <position position="85"/>
    </location>
    <ligand>
        <name>ATP</name>
        <dbReference type="ChEBI" id="CHEBI:30616"/>
    </ligand>
</feature>
<feature type="domain" description="tRNA(Ile)-lysidine/2-thiocytidine synthase N-terminal" evidence="14">
    <location>
        <begin position="50"/>
        <end position="215"/>
    </location>
</feature>
<keyword evidence="11" id="KW-0411">Iron-sulfur</keyword>
<dbReference type="Gene3D" id="3.40.50.620">
    <property type="entry name" value="HUPs"/>
    <property type="match status" value="1"/>
</dbReference>
<keyword evidence="4" id="KW-0808">Transferase</keyword>
<dbReference type="Pfam" id="PF01171">
    <property type="entry name" value="ATP_bind_3"/>
    <property type="match status" value="1"/>
</dbReference>
<evidence type="ECO:0000256" key="11">
    <source>
        <dbReference type="ARBA" id="ARBA00023014"/>
    </source>
</evidence>
<evidence type="ECO:0000256" key="4">
    <source>
        <dbReference type="ARBA" id="ARBA00022679"/>
    </source>
</evidence>
<evidence type="ECO:0000256" key="6">
    <source>
        <dbReference type="ARBA" id="ARBA00022741"/>
    </source>
</evidence>
<keyword evidence="7 12" id="KW-0862">Zinc</keyword>
<feature type="binding site" evidence="12">
    <location>
        <position position="280"/>
    </location>
    <ligand>
        <name>Zn(2+)</name>
        <dbReference type="ChEBI" id="CHEBI:29105"/>
        <label>2</label>
    </ligand>
</feature>
<proteinExistence type="predicted"/>
<comment type="cofactor">
    <cofactor evidence="1">
        <name>Mg(2+)</name>
        <dbReference type="ChEBI" id="CHEBI:18420"/>
    </cofactor>
</comment>